<comment type="caution">
    <text evidence="3">The sequence shown here is derived from an EMBL/GenBank/DDBJ whole genome shotgun (WGS) entry which is preliminary data.</text>
</comment>
<evidence type="ECO:0000256" key="1">
    <source>
        <dbReference type="SAM" id="Phobius"/>
    </source>
</evidence>
<dbReference type="InterPro" id="IPR018750">
    <property type="entry name" value="DUF2306_membrane"/>
</dbReference>
<dbReference type="PANTHER" id="PTHR47354">
    <property type="entry name" value="NADH OXIDOREDUCTASE HCR"/>
    <property type="match status" value="1"/>
</dbReference>
<dbReference type="InterPro" id="IPR050415">
    <property type="entry name" value="MRET"/>
</dbReference>
<dbReference type="InterPro" id="IPR008333">
    <property type="entry name" value="Cbr1-like_FAD-bd_dom"/>
</dbReference>
<evidence type="ECO:0000259" key="2">
    <source>
        <dbReference type="PROSITE" id="PS51384"/>
    </source>
</evidence>
<feature type="transmembrane region" description="Helical" evidence="1">
    <location>
        <begin position="116"/>
        <end position="141"/>
    </location>
</feature>
<name>A0A418AKX2_9STRA</name>
<proteinExistence type="predicted"/>
<dbReference type="Pfam" id="PF00970">
    <property type="entry name" value="FAD_binding_6"/>
    <property type="match status" value="1"/>
</dbReference>
<dbReference type="PANTHER" id="PTHR47354:SF5">
    <property type="entry name" value="PROTEIN RFBI"/>
    <property type="match status" value="1"/>
</dbReference>
<protein>
    <recommendedName>
        <fullName evidence="2">FAD-binding FR-type domain-containing protein</fullName>
    </recommendedName>
</protein>
<feature type="transmembrane region" description="Helical" evidence="1">
    <location>
        <begin position="220"/>
        <end position="237"/>
    </location>
</feature>
<feature type="transmembrane region" description="Helical" evidence="1">
    <location>
        <begin position="43"/>
        <end position="66"/>
    </location>
</feature>
<reference evidence="3 4" key="1">
    <citation type="submission" date="2018-08" db="EMBL/GenBank/DDBJ databases">
        <title>Aphanomyces genome sequencing and annotation.</title>
        <authorList>
            <person name="Minardi D."/>
            <person name="Oidtmann B."/>
            <person name="Van Der Giezen M."/>
            <person name="Studholme D.J."/>
        </authorList>
    </citation>
    <scope>NUCLEOTIDE SEQUENCE [LARGE SCALE GENOMIC DNA]</scope>
    <source>
        <strain evidence="3 4">NJM0002</strain>
    </source>
</reference>
<evidence type="ECO:0000313" key="4">
    <source>
        <dbReference type="Proteomes" id="UP000285060"/>
    </source>
</evidence>
<dbReference type="Gene3D" id="3.40.50.80">
    <property type="entry name" value="Nucleotide-binding domain of ferredoxin-NADP reductase (FNR) module"/>
    <property type="match status" value="1"/>
</dbReference>
<feature type="transmembrane region" description="Helical" evidence="1">
    <location>
        <begin position="147"/>
        <end position="168"/>
    </location>
</feature>
<dbReference type="GO" id="GO:0016491">
    <property type="term" value="F:oxidoreductase activity"/>
    <property type="evidence" value="ECO:0007669"/>
    <property type="project" value="InterPro"/>
</dbReference>
<evidence type="ECO:0000313" key="3">
    <source>
        <dbReference type="EMBL" id="RHY25138.1"/>
    </source>
</evidence>
<gene>
    <name evidence="3" type="ORF">DYB32_008504</name>
</gene>
<organism evidence="3 4">
    <name type="scientific">Aphanomyces invadans</name>
    <dbReference type="NCBI Taxonomy" id="157072"/>
    <lineage>
        <taxon>Eukaryota</taxon>
        <taxon>Sar</taxon>
        <taxon>Stramenopiles</taxon>
        <taxon>Oomycota</taxon>
        <taxon>Saprolegniomycetes</taxon>
        <taxon>Saprolegniales</taxon>
        <taxon>Verrucalvaceae</taxon>
        <taxon>Aphanomyces</taxon>
    </lineage>
</organism>
<keyword evidence="1" id="KW-0812">Transmembrane</keyword>
<feature type="transmembrane region" description="Helical" evidence="1">
    <location>
        <begin position="442"/>
        <end position="460"/>
    </location>
</feature>
<feature type="domain" description="FAD-binding FR-type" evidence="2">
    <location>
        <begin position="252"/>
        <end position="360"/>
    </location>
</feature>
<dbReference type="SUPFAM" id="SSF52343">
    <property type="entry name" value="Ferredoxin reductase-like, C-terminal NADP-linked domain"/>
    <property type="match status" value="1"/>
</dbReference>
<dbReference type="VEuPathDB" id="FungiDB:H310_08671"/>
<dbReference type="InterPro" id="IPR017938">
    <property type="entry name" value="Riboflavin_synthase-like_b-brl"/>
</dbReference>
<dbReference type="Pfam" id="PF10067">
    <property type="entry name" value="DUF2306"/>
    <property type="match status" value="1"/>
</dbReference>
<feature type="transmembrane region" description="Helical" evidence="1">
    <location>
        <begin position="367"/>
        <end position="386"/>
    </location>
</feature>
<dbReference type="InterPro" id="IPR039261">
    <property type="entry name" value="FNR_nucleotide-bd"/>
</dbReference>
<accession>A0A418AKX2</accession>
<keyword evidence="1" id="KW-1133">Transmembrane helix</keyword>
<keyword evidence="4" id="KW-1185">Reference proteome</keyword>
<dbReference type="Proteomes" id="UP000285060">
    <property type="component" value="Unassembled WGS sequence"/>
</dbReference>
<feature type="transmembrane region" description="Helical" evidence="1">
    <location>
        <begin position="188"/>
        <end position="208"/>
    </location>
</feature>
<dbReference type="Gene3D" id="2.40.30.10">
    <property type="entry name" value="Translation factors"/>
    <property type="match status" value="1"/>
</dbReference>
<keyword evidence="1" id="KW-0472">Membrane</keyword>
<dbReference type="PROSITE" id="PS51384">
    <property type="entry name" value="FAD_FR"/>
    <property type="match status" value="1"/>
</dbReference>
<dbReference type="SUPFAM" id="SSF63380">
    <property type="entry name" value="Riboflavin synthase domain-like"/>
    <property type="match status" value="1"/>
</dbReference>
<dbReference type="AlphaFoldDB" id="A0A418AKX2"/>
<dbReference type="InterPro" id="IPR017927">
    <property type="entry name" value="FAD-bd_FR_type"/>
</dbReference>
<sequence length="476" mass="53120">MGFDTSTATSCGYVLRVDRHSKRRHPRGERDERRLRRSQRTEVCLRWTASVVAVTFTLGYCFAAFIFGPLGELAYPDVSLRTLGHIHVATGAIWMLCATVQIWPSFRTRYPARHCALGYFSIGVMMVSVLAIWAMCLYGRLRLEGGLGIMASGLIFSVVWVVSIYYGVQAIKSGRVELHRHHMLRAYWLSWSIILMRPLFTVFLFALGGSPAAQDDTSRLVLGVTSWVVFALMYMAVEYWCKPQWSIEETDRTFSPCTLVARQKLTADTALVTLQSAWDDVMAFPLLAGHHCSVRVNGVTRSYTPVPGDVAVDSAISRSNQLNLMVKHVPNGKISTLLHTAPLGTLVEVLAPIVGTFRLRPHVHSELVLIAGGSGISTILSILQAAQWERRYKTIRVFVFSSTGFVWQDKLRALASETIHLTFVRERPSIEHFHNVEASGSTMVALCGSFGFMTSVLGLLKNHSRINIHAFGLDDR</sequence>
<dbReference type="EMBL" id="QUSY01001385">
    <property type="protein sequence ID" value="RHY25138.1"/>
    <property type="molecule type" value="Genomic_DNA"/>
</dbReference>
<feature type="transmembrane region" description="Helical" evidence="1">
    <location>
        <begin position="86"/>
        <end position="104"/>
    </location>
</feature>